<dbReference type="InterPro" id="IPR025633">
    <property type="entry name" value="DUF4291"/>
</dbReference>
<dbReference type="Pfam" id="PF14124">
    <property type="entry name" value="DUF4291"/>
    <property type="match status" value="1"/>
</dbReference>
<sequence>REIRAVHDEHTVRVYQAYNASIASAAVEAQRFVPPWKEGRMTWIKPSFVWMGYRCGWTRKDANQSRVLAIDLHRASFDKLLLDAVLASAQQGERSDRDDSGASAAIVVQWDAERALGGDSGRHAFTHPLPAQRSLQMGLRGEATRLLAVADGIVAAITDVTSAFAAVGAALEAGEDTSSLLPVERPY</sequence>
<evidence type="ECO:0000313" key="1">
    <source>
        <dbReference type="EnsemblProtists" id="EOD24957"/>
    </source>
</evidence>
<dbReference type="Proteomes" id="UP000013827">
    <property type="component" value="Unassembled WGS sequence"/>
</dbReference>
<dbReference type="PaxDb" id="2903-EOD24957"/>
<dbReference type="PANTHER" id="PTHR38567">
    <property type="entry name" value="DUF4291 DOMAIN-CONTAINING PROTEIN"/>
    <property type="match status" value="1"/>
</dbReference>
<organism evidence="1 2">
    <name type="scientific">Emiliania huxleyi (strain CCMP1516)</name>
    <dbReference type="NCBI Taxonomy" id="280463"/>
    <lineage>
        <taxon>Eukaryota</taxon>
        <taxon>Haptista</taxon>
        <taxon>Haptophyta</taxon>
        <taxon>Prymnesiophyceae</taxon>
        <taxon>Isochrysidales</taxon>
        <taxon>Noelaerhabdaceae</taxon>
        <taxon>Emiliania</taxon>
    </lineage>
</organism>
<dbReference type="PANTHER" id="PTHR38567:SF1">
    <property type="entry name" value="DUF4291 DOMAIN-CONTAINING PROTEIN"/>
    <property type="match status" value="1"/>
</dbReference>
<reference evidence="1" key="2">
    <citation type="submission" date="2024-10" db="UniProtKB">
        <authorList>
            <consortium name="EnsemblProtists"/>
        </authorList>
    </citation>
    <scope>IDENTIFICATION</scope>
</reference>
<reference evidence="2" key="1">
    <citation type="journal article" date="2013" name="Nature">
        <title>Pan genome of the phytoplankton Emiliania underpins its global distribution.</title>
        <authorList>
            <person name="Read B.A."/>
            <person name="Kegel J."/>
            <person name="Klute M.J."/>
            <person name="Kuo A."/>
            <person name="Lefebvre S.C."/>
            <person name="Maumus F."/>
            <person name="Mayer C."/>
            <person name="Miller J."/>
            <person name="Monier A."/>
            <person name="Salamov A."/>
            <person name="Young J."/>
            <person name="Aguilar M."/>
            <person name="Claverie J.M."/>
            <person name="Frickenhaus S."/>
            <person name="Gonzalez K."/>
            <person name="Herman E.K."/>
            <person name="Lin Y.C."/>
            <person name="Napier J."/>
            <person name="Ogata H."/>
            <person name="Sarno A.F."/>
            <person name="Shmutz J."/>
            <person name="Schroeder D."/>
            <person name="de Vargas C."/>
            <person name="Verret F."/>
            <person name="von Dassow P."/>
            <person name="Valentin K."/>
            <person name="Van de Peer Y."/>
            <person name="Wheeler G."/>
            <person name="Dacks J.B."/>
            <person name="Delwiche C.F."/>
            <person name="Dyhrman S.T."/>
            <person name="Glockner G."/>
            <person name="John U."/>
            <person name="Richards T."/>
            <person name="Worden A.Z."/>
            <person name="Zhang X."/>
            <person name="Grigoriev I.V."/>
            <person name="Allen A.E."/>
            <person name="Bidle K."/>
            <person name="Borodovsky M."/>
            <person name="Bowler C."/>
            <person name="Brownlee C."/>
            <person name="Cock J.M."/>
            <person name="Elias M."/>
            <person name="Gladyshev V.N."/>
            <person name="Groth M."/>
            <person name="Guda C."/>
            <person name="Hadaegh A."/>
            <person name="Iglesias-Rodriguez M.D."/>
            <person name="Jenkins J."/>
            <person name="Jones B.M."/>
            <person name="Lawson T."/>
            <person name="Leese F."/>
            <person name="Lindquist E."/>
            <person name="Lobanov A."/>
            <person name="Lomsadze A."/>
            <person name="Malik S.B."/>
            <person name="Marsh M.E."/>
            <person name="Mackinder L."/>
            <person name="Mock T."/>
            <person name="Mueller-Roeber B."/>
            <person name="Pagarete A."/>
            <person name="Parker M."/>
            <person name="Probert I."/>
            <person name="Quesneville H."/>
            <person name="Raines C."/>
            <person name="Rensing S.A."/>
            <person name="Riano-Pachon D.M."/>
            <person name="Richier S."/>
            <person name="Rokitta S."/>
            <person name="Shiraiwa Y."/>
            <person name="Soanes D.M."/>
            <person name="van der Giezen M."/>
            <person name="Wahlund T.M."/>
            <person name="Williams B."/>
            <person name="Wilson W."/>
            <person name="Wolfe G."/>
            <person name="Wurch L.L."/>
        </authorList>
    </citation>
    <scope>NUCLEOTIDE SEQUENCE</scope>
</reference>
<keyword evidence="2" id="KW-1185">Reference proteome</keyword>
<dbReference type="RefSeq" id="XP_005777386.1">
    <property type="nucleotide sequence ID" value="XM_005777329.1"/>
</dbReference>
<dbReference type="KEGG" id="ehx:EMIHUDRAFT_46703"/>
<evidence type="ECO:0000313" key="2">
    <source>
        <dbReference type="Proteomes" id="UP000013827"/>
    </source>
</evidence>
<dbReference type="AlphaFoldDB" id="A0A0D3JN72"/>
<dbReference type="HOGENOM" id="CLU_082565_1_1_1"/>
<dbReference type="STRING" id="2903.R1CQM3"/>
<name>A0A0D3JN72_EMIH1</name>
<protein>
    <recommendedName>
        <fullName evidence="3">DUF4291 domain-containing protein</fullName>
    </recommendedName>
</protein>
<dbReference type="EnsemblProtists" id="EOD24957">
    <property type="protein sequence ID" value="EOD24957"/>
    <property type="gene ID" value="EMIHUDRAFT_46703"/>
</dbReference>
<dbReference type="GeneID" id="17270503"/>
<dbReference type="eggNOG" id="ENOG502RYIY">
    <property type="taxonomic scope" value="Eukaryota"/>
</dbReference>
<accession>A0A0D3JN72</accession>
<proteinExistence type="predicted"/>
<evidence type="ECO:0008006" key="3">
    <source>
        <dbReference type="Google" id="ProtNLM"/>
    </source>
</evidence>